<proteinExistence type="predicted"/>
<name>A0ABN2M3M0_9ACTN</name>
<organism evidence="3 4">
    <name type="scientific">Luedemannella flava</name>
    <dbReference type="NCBI Taxonomy" id="349316"/>
    <lineage>
        <taxon>Bacteria</taxon>
        <taxon>Bacillati</taxon>
        <taxon>Actinomycetota</taxon>
        <taxon>Actinomycetes</taxon>
        <taxon>Micromonosporales</taxon>
        <taxon>Micromonosporaceae</taxon>
        <taxon>Luedemannella</taxon>
    </lineage>
</organism>
<gene>
    <name evidence="3" type="ORF">GCM10009682_32780</name>
</gene>
<keyword evidence="2" id="KW-0812">Transmembrane</keyword>
<dbReference type="RefSeq" id="WP_344132110.1">
    <property type="nucleotide sequence ID" value="NZ_BAAALT010000093.1"/>
</dbReference>
<evidence type="ECO:0000313" key="4">
    <source>
        <dbReference type="Proteomes" id="UP001500218"/>
    </source>
</evidence>
<evidence type="ECO:0000256" key="1">
    <source>
        <dbReference type="SAM" id="MobiDB-lite"/>
    </source>
</evidence>
<dbReference type="EMBL" id="BAAALT010000093">
    <property type="protein sequence ID" value="GAA1808454.1"/>
    <property type="molecule type" value="Genomic_DNA"/>
</dbReference>
<accession>A0ABN2M3M0</accession>
<feature type="region of interest" description="Disordered" evidence="1">
    <location>
        <begin position="37"/>
        <end position="74"/>
    </location>
</feature>
<comment type="caution">
    <text evidence="3">The sequence shown here is derived from an EMBL/GenBank/DDBJ whole genome shotgun (WGS) entry which is preliminary data.</text>
</comment>
<reference evidence="3 4" key="1">
    <citation type="journal article" date="2019" name="Int. J. Syst. Evol. Microbiol.">
        <title>The Global Catalogue of Microorganisms (GCM) 10K type strain sequencing project: providing services to taxonomists for standard genome sequencing and annotation.</title>
        <authorList>
            <consortium name="The Broad Institute Genomics Platform"/>
            <consortium name="The Broad Institute Genome Sequencing Center for Infectious Disease"/>
            <person name="Wu L."/>
            <person name="Ma J."/>
        </authorList>
    </citation>
    <scope>NUCLEOTIDE SEQUENCE [LARGE SCALE GENOMIC DNA]</scope>
    <source>
        <strain evidence="3 4">JCM 13250</strain>
    </source>
</reference>
<dbReference type="Proteomes" id="UP001500218">
    <property type="component" value="Unassembled WGS sequence"/>
</dbReference>
<evidence type="ECO:0008006" key="5">
    <source>
        <dbReference type="Google" id="ProtNLM"/>
    </source>
</evidence>
<keyword evidence="4" id="KW-1185">Reference proteome</keyword>
<protein>
    <recommendedName>
        <fullName evidence="5">DUF3828 domain-containing protein</fullName>
    </recommendedName>
</protein>
<feature type="transmembrane region" description="Helical" evidence="2">
    <location>
        <begin position="12"/>
        <end position="33"/>
    </location>
</feature>
<keyword evidence="2" id="KW-1133">Transmembrane helix</keyword>
<sequence>MRNAITRLGVRGTLVLVLAILVAGVVGLARLLGDAAPRREPAPDGAPPTAASTVDPTEGDDGVVTSPKPPADDPAVRTAATAFLEAWLRSDLSADAWQDGLTSLATKDLVDRLDGVDPVTVPAKRTTGAAQLIAKQSDFAQVDVPVDTGRVSLRLLRADGRWLVDGVDWERA</sequence>
<evidence type="ECO:0000313" key="3">
    <source>
        <dbReference type="EMBL" id="GAA1808454.1"/>
    </source>
</evidence>
<evidence type="ECO:0000256" key="2">
    <source>
        <dbReference type="SAM" id="Phobius"/>
    </source>
</evidence>
<keyword evidence="2" id="KW-0472">Membrane</keyword>